<organism evidence="1 2">
    <name type="scientific">Ancylostoma ceylanicum</name>
    <dbReference type="NCBI Taxonomy" id="53326"/>
    <lineage>
        <taxon>Eukaryota</taxon>
        <taxon>Metazoa</taxon>
        <taxon>Ecdysozoa</taxon>
        <taxon>Nematoda</taxon>
        <taxon>Chromadorea</taxon>
        <taxon>Rhabditida</taxon>
        <taxon>Rhabditina</taxon>
        <taxon>Rhabditomorpha</taxon>
        <taxon>Strongyloidea</taxon>
        <taxon>Ancylostomatidae</taxon>
        <taxon>Ancylostomatinae</taxon>
        <taxon>Ancylostoma</taxon>
    </lineage>
</organism>
<proteinExistence type="predicted"/>
<accession>A0A016TG98</accession>
<dbReference type="Proteomes" id="UP000024635">
    <property type="component" value="Unassembled WGS sequence"/>
</dbReference>
<dbReference type="EMBL" id="JARK01001441">
    <property type="protein sequence ID" value="EYC01603.1"/>
    <property type="molecule type" value="Genomic_DNA"/>
</dbReference>
<keyword evidence="2" id="KW-1185">Reference proteome</keyword>
<evidence type="ECO:0000313" key="2">
    <source>
        <dbReference type="Proteomes" id="UP000024635"/>
    </source>
</evidence>
<name>A0A016TG98_9BILA</name>
<dbReference type="AlphaFoldDB" id="A0A016TG98"/>
<sequence>MGLTSGKPHAMTSRNTSIALRPVNNVLTWRHATAAAIDRCAGRNLPVSYIIFCPYKFLPHMRNSPHGTHYLRLRNIDHRGKFSPTKKCS</sequence>
<reference evidence="2" key="1">
    <citation type="journal article" date="2015" name="Nat. Genet.">
        <title>The genome and transcriptome of the zoonotic hookworm Ancylostoma ceylanicum identify infection-specific gene families.</title>
        <authorList>
            <person name="Schwarz E.M."/>
            <person name="Hu Y."/>
            <person name="Antoshechkin I."/>
            <person name="Miller M.M."/>
            <person name="Sternberg P.W."/>
            <person name="Aroian R.V."/>
        </authorList>
    </citation>
    <scope>NUCLEOTIDE SEQUENCE</scope>
    <source>
        <strain evidence="2">HY135</strain>
    </source>
</reference>
<evidence type="ECO:0000313" key="1">
    <source>
        <dbReference type="EMBL" id="EYC01603.1"/>
    </source>
</evidence>
<comment type="caution">
    <text evidence="1">The sequence shown here is derived from an EMBL/GenBank/DDBJ whole genome shotgun (WGS) entry which is preliminary data.</text>
</comment>
<protein>
    <submittedName>
        <fullName evidence="1">Uncharacterized protein</fullName>
    </submittedName>
</protein>
<gene>
    <name evidence="1" type="primary">Acey_s0105.g3648</name>
    <name evidence="1" type="ORF">Y032_0105g3648</name>
</gene>